<accession>A0A1I6TPG1</accession>
<dbReference type="PANTHER" id="PTHR11647:SF1">
    <property type="entry name" value="COLLAPSIN RESPONSE MEDIATOR PROTEIN"/>
    <property type="match status" value="1"/>
</dbReference>
<dbReference type="PANTHER" id="PTHR11647">
    <property type="entry name" value="HYDRANTOINASE/DIHYDROPYRIMIDINASE FAMILY MEMBER"/>
    <property type="match status" value="1"/>
</dbReference>
<dbReference type="InterPro" id="IPR023100">
    <property type="entry name" value="D-aminoacylase_insert_dom_sf"/>
</dbReference>
<dbReference type="Proteomes" id="UP000183209">
    <property type="component" value="Unassembled WGS sequence"/>
</dbReference>
<dbReference type="AlphaFoldDB" id="A0A1I6TPG1"/>
<dbReference type="Gene3D" id="3.20.20.140">
    <property type="entry name" value="Metal-dependent hydrolases"/>
    <property type="match status" value="1"/>
</dbReference>
<sequence>MKTNIKLFVLALMFVILGISCQNQSKQEYDLVILNGRVMDPETNFDAVRNVGIEDGKIAVITEKEIKGKESIDATGLVVAPGFIEPHAHGQDFFAFKLYLRDGITTALELELGAFPVEDFYQYFEGRAQLNYGATVGHGFARMAVLDKVNPKGRAMYTGALEETMKDGSHWQTKTYDPADLPALEEAIENGLKQGGLGIGFAVGYYSSAGGPEIMALAKLAKKYNAFITTHVRFLSQLPPSGYLGIEEMLTAAKMNDVPLLVHHVPSNCLGLTPLCLDVIDEARRQGMNVVAEFYPYTFANSYAGADYLAPGYEQRIGMDPSDIVVTETGQRQTAESFAKLRKEAPSTGVLIYTQKDKDMMEALKRPGVFLGNDAIPFIMPDGKEPTWNTPYGVGKGHPRGAGAHAKLLRIVREENPISLMEAIAKMSYLQAKWLESTVPQFKTRGRVQEEATADITIFDPKTVQDNATAEEGKNTLPSTGIPYVIVNGNIVVKDSKVLKDVYPGQAIRNPVR</sequence>
<protein>
    <submittedName>
        <fullName evidence="2">N-acyl-D-glutamate deacylase</fullName>
    </submittedName>
</protein>
<reference evidence="2 3" key="1">
    <citation type="submission" date="2016-10" db="EMBL/GenBank/DDBJ databases">
        <authorList>
            <person name="de Groot N.N."/>
        </authorList>
    </citation>
    <scope>NUCLEOTIDE SEQUENCE [LARGE SCALE GENOMIC DNA]</scope>
    <source>
        <strain evidence="2 3">CGMCC 1.6114</strain>
    </source>
</reference>
<evidence type="ECO:0000256" key="1">
    <source>
        <dbReference type="SAM" id="SignalP"/>
    </source>
</evidence>
<gene>
    <name evidence="2" type="ORF">SAMN04487906_2041</name>
</gene>
<dbReference type="PROSITE" id="PS51257">
    <property type="entry name" value="PROKAR_LIPOPROTEIN"/>
    <property type="match status" value="1"/>
</dbReference>
<dbReference type="NCBIfam" id="NF006560">
    <property type="entry name" value="PRK09061.1"/>
    <property type="match status" value="1"/>
</dbReference>
<dbReference type="InterPro" id="IPR050378">
    <property type="entry name" value="Metallo-dep_Hydrolases_sf"/>
</dbReference>
<dbReference type="EMBL" id="FPAG01000006">
    <property type="protein sequence ID" value="SFS91041.1"/>
    <property type="molecule type" value="Genomic_DNA"/>
</dbReference>
<dbReference type="OrthoDB" id="9775607at2"/>
<keyword evidence="1" id="KW-0732">Signal</keyword>
<feature type="signal peptide" evidence="1">
    <location>
        <begin position="1"/>
        <end position="25"/>
    </location>
</feature>
<dbReference type="SUPFAM" id="SSF51338">
    <property type="entry name" value="Composite domain of metallo-dependent hydrolases"/>
    <property type="match status" value="1"/>
</dbReference>
<dbReference type="Gene3D" id="2.30.40.10">
    <property type="entry name" value="Urease, subunit C, domain 1"/>
    <property type="match status" value="1"/>
</dbReference>
<dbReference type="GO" id="GO:0016811">
    <property type="term" value="F:hydrolase activity, acting on carbon-nitrogen (but not peptide) bonds, in linear amides"/>
    <property type="evidence" value="ECO:0007669"/>
    <property type="project" value="InterPro"/>
</dbReference>
<evidence type="ECO:0000313" key="2">
    <source>
        <dbReference type="EMBL" id="SFS91041.1"/>
    </source>
</evidence>
<dbReference type="RefSeq" id="WP_074978654.1">
    <property type="nucleotide sequence ID" value="NZ_FPAG01000006.1"/>
</dbReference>
<dbReference type="Gene3D" id="3.30.1490.130">
    <property type="entry name" value="D-aminoacylase. Domain 3"/>
    <property type="match status" value="1"/>
</dbReference>
<dbReference type="InterPro" id="IPR032466">
    <property type="entry name" value="Metal_Hydrolase"/>
</dbReference>
<proteinExistence type="predicted"/>
<dbReference type="SUPFAM" id="SSF51556">
    <property type="entry name" value="Metallo-dependent hydrolases"/>
    <property type="match status" value="1"/>
</dbReference>
<feature type="chain" id="PRO_5010333330" evidence="1">
    <location>
        <begin position="26"/>
        <end position="513"/>
    </location>
</feature>
<name>A0A1I6TPG1_9FLAO</name>
<evidence type="ECO:0000313" key="3">
    <source>
        <dbReference type="Proteomes" id="UP000183209"/>
    </source>
</evidence>
<dbReference type="InterPro" id="IPR011059">
    <property type="entry name" value="Metal-dep_hydrolase_composite"/>
</dbReference>
<organism evidence="2 3">
    <name type="scientific">Zhouia amylolytica</name>
    <dbReference type="NCBI Taxonomy" id="376730"/>
    <lineage>
        <taxon>Bacteria</taxon>
        <taxon>Pseudomonadati</taxon>
        <taxon>Bacteroidota</taxon>
        <taxon>Flavobacteriia</taxon>
        <taxon>Flavobacteriales</taxon>
        <taxon>Flavobacteriaceae</taxon>
        <taxon>Zhouia</taxon>
    </lineage>
</organism>